<accession>A0AAN8S059</accession>
<comment type="caution">
    <text evidence="1">The sequence shown here is derived from an EMBL/GenBank/DDBJ whole genome shotgun (WGS) entry which is preliminary data.</text>
</comment>
<organism evidence="1 2">
    <name type="scientific">Polyplax serrata</name>
    <name type="common">Common mouse louse</name>
    <dbReference type="NCBI Taxonomy" id="468196"/>
    <lineage>
        <taxon>Eukaryota</taxon>
        <taxon>Metazoa</taxon>
        <taxon>Ecdysozoa</taxon>
        <taxon>Arthropoda</taxon>
        <taxon>Hexapoda</taxon>
        <taxon>Insecta</taxon>
        <taxon>Pterygota</taxon>
        <taxon>Neoptera</taxon>
        <taxon>Paraneoptera</taxon>
        <taxon>Psocodea</taxon>
        <taxon>Troctomorpha</taxon>
        <taxon>Phthiraptera</taxon>
        <taxon>Anoplura</taxon>
        <taxon>Polyplacidae</taxon>
        <taxon>Polyplax</taxon>
    </lineage>
</organism>
<dbReference type="EMBL" id="JAWJWE010000040">
    <property type="protein sequence ID" value="KAK6619452.1"/>
    <property type="molecule type" value="Genomic_DNA"/>
</dbReference>
<protein>
    <submittedName>
        <fullName evidence="1">Uncharacterized protein</fullName>
    </submittedName>
</protein>
<dbReference type="AlphaFoldDB" id="A0AAN8S059"/>
<proteinExistence type="predicted"/>
<gene>
    <name evidence="1" type="ORF">RUM43_012209</name>
</gene>
<dbReference type="Proteomes" id="UP001372834">
    <property type="component" value="Unassembled WGS sequence"/>
</dbReference>
<sequence length="103" mass="12342">MRGSKKENHLYYRKGTLVFNIYSVVKLHHETPTLAIYLRDKRIDPFYFLCWEFCFGVEQVRKQIGLQMLELVVAYYAIAQNQFVRSLWFGFPRNSFACHVKDL</sequence>
<evidence type="ECO:0000313" key="1">
    <source>
        <dbReference type="EMBL" id="KAK6619452.1"/>
    </source>
</evidence>
<name>A0AAN8S059_POLSC</name>
<evidence type="ECO:0000313" key="2">
    <source>
        <dbReference type="Proteomes" id="UP001372834"/>
    </source>
</evidence>
<reference evidence="1 2" key="1">
    <citation type="submission" date="2023-10" db="EMBL/GenBank/DDBJ databases">
        <title>Genomes of two closely related lineages of the louse Polyplax serrata with different host specificities.</title>
        <authorList>
            <person name="Martinu J."/>
            <person name="Tarabai H."/>
            <person name="Stefka J."/>
            <person name="Hypsa V."/>
        </authorList>
    </citation>
    <scope>NUCLEOTIDE SEQUENCE [LARGE SCALE GENOMIC DNA]</scope>
    <source>
        <strain evidence="1">HR10_N</strain>
    </source>
</reference>